<evidence type="ECO:0000313" key="8">
    <source>
        <dbReference type="EMBL" id="KAK3797753.1"/>
    </source>
</evidence>
<evidence type="ECO:0000256" key="3">
    <source>
        <dbReference type="ARBA" id="ARBA00022989"/>
    </source>
</evidence>
<dbReference type="PANTHER" id="PTHR34038">
    <property type="entry name" value="ATP SYNTHASE MEMBRANE SUBUNIT DAPIT, MITOCHONDRIAL"/>
    <property type="match status" value="1"/>
</dbReference>
<dbReference type="EMBL" id="JAWDGP010000749">
    <property type="protein sequence ID" value="KAK3797753.1"/>
    <property type="molecule type" value="Genomic_DNA"/>
</dbReference>
<evidence type="ECO:0000313" key="9">
    <source>
        <dbReference type="Proteomes" id="UP001283361"/>
    </source>
</evidence>
<protein>
    <recommendedName>
        <fullName evidence="10">ATP synthase F0 subunit 8</fullName>
    </recommendedName>
</protein>
<feature type="transmembrane region" description="Helical" evidence="7">
    <location>
        <begin position="29"/>
        <end position="46"/>
    </location>
</feature>
<dbReference type="Proteomes" id="UP001283361">
    <property type="component" value="Unassembled WGS sequence"/>
</dbReference>
<evidence type="ECO:0000256" key="4">
    <source>
        <dbReference type="ARBA" id="ARBA00023128"/>
    </source>
</evidence>
<feature type="region of interest" description="Disordered" evidence="6">
    <location>
        <begin position="53"/>
        <end position="80"/>
    </location>
</feature>
<reference evidence="8" key="1">
    <citation type="journal article" date="2023" name="G3 (Bethesda)">
        <title>A reference genome for the long-term kleptoplast-retaining sea slug Elysia crispata morphotype clarki.</title>
        <authorList>
            <person name="Eastman K.E."/>
            <person name="Pendleton A.L."/>
            <person name="Shaikh M.A."/>
            <person name="Suttiyut T."/>
            <person name="Ogas R."/>
            <person name="Tomko P."/>
            <person name="Gavelis G."/>
            <person name="Widhalm J.R."/>
            <person name="Wisecaver J.H."/>
        </authorList>
    </citation>
    <scope>NUCLEOTIDE SEQUENCE</scope>
    <source>
        <strain evidence="8">ECLA1</strain>
    </source>
</reference>
<dbReference type="PRINTS" id="PR01821">
    <property type="entry name" value="DAPIT"/>
</dbReference>
<sequence>MAGDFMSEAEGKERGLNRYFNSYTLRGRFNWVVLTYSTLFGLIAYYKLRKKPKKSTVSKKGSQGSCKIKQDNSKNCGCRR</sequence>
<evidence type="ECO:0000256" key="7">
    <source>
        <dbReference type="SAM" id="Phobius"/>
    </source>
</evidence>
<keyword evidence="2 7" id="KW-0812">Transmembrane</keyword>
<dbReference type="PANTHER" id="PTHR34038:SF1">
    <property type="entry name" value="ATP SYNTHASE MEMBRANE SUBUNIT K, MITOCHONDRIAL"/>
    <property type="match status" value="1"/>
</dbReference>
<proteinExistence type="predicted"/>
<dbReference type="Pfam" id="PF14960">
    <property type="entry name" value="ATP_synth_reg"/>
    <property type="match status" value="1"/>
</dbReference>
<keyword evidence="3 7" id="KW-1133">Transmembrane helix</keyword>
<evidence type="ECO:0000256" key="5">
    <source>
        <dbReference type="ARBA" id="ARBA00023136"/>
    </source>
</evidence>
<keyword evidence="4" id="KW-0496">Mitochondrion</keyword>
<dbReference type="InterPro" id="IPR009125">
    <property type="entry name" value="ATPMK"/>
</dbReference>
<accession>A0AAE1B115</accession>
<name>A0AAE1B115_9GAST</name>
<evidence type="ECO:0000256" key="1">
    <source>
        <dbReference type="ARBA" id="ARBA00004304"/>
    </source>
</evidence>
<comment type="caution">
    <text evidence="8">The sequence shown here is derived from an EMBL/GenBank/DDBJ whole genome shotgun (WGS) entry which is preliminary data.</text>
</comment>
<evidence type="ECO:0000256" key="2">
    <source>
        <dbReference type="ARBA" id="ARBA00022692"/>
    </source>
</evidence>
<comment type="subcellular location">
    <subcellularLocation>
        <location evidence="1">Mitochondrion membrane</location>
        <topology evidence="1">Single-pass membrane protein</topology>
    </subcellularLocation>
</comment>
<gene>
    <name evidence="8" type="ORF">RRG08_020146</name>
</gene>
<evidence type="ECO:0008006" key="10">
    <source>
        <dbReference type="Google" id="ProtNLM"/>
    </source>
</evidence>
<dbReference type="AlphaFoldDB" id="A0AAE1B115"/>
<keyword evidence="5 7" id="KW-0472">Membrane</keyword>
<dbReference type="GO" id="GO:0031966">
    <property type="term" value="C:mitochondrial membrane"/>
    <property type="evidence" value="ECO:0007669"/>
    <property type="project" value="UniProtKB-SubCell"/>
</dbReference>
<organism evidence="8 9">
    <name type="scientific">Elysia crispata</name>
    <name type="common">lettuce slug</name>
    <dbReference type="NCBI Taxonomy" id="231223"/>
    <lineage>
        <taxon>Eukaryota</taxon>
        <taxon>Metazoa</taxon>
        <taxon>Spiralia</taxon>
        <taxon>Lophotrochozoa</taxon>
        <taxon>Mollusca</taxon>
        <taxon>Gastropoda</taxon>
        <taxon>Heterobranchia</taxon>
        <taxon>Euthyneura</taxon>
        <taxon>Panpulmonata</taxon>
        <taxon>Sacoglossa</taxon>
        <taxon>Placobranchoidea</taxon>
        <taxon>Plakobranchidae</taxon>
        <taxon>Elysia</taxon>
    </lineage>
</organism>
<evidence type="ECO:0000256" key="6">
    <source>
        <dbReference type="SAM" id="MobiDB-lite"/>
    </source>
</evidence>
<keyword evidence="9" id="KW-1185">Reference proteome</keyword>